<feature type="domain" description="N-acetyltransferase" evidence="3">
    <location>
        <begin position="3"/>
        <end position="168"/>
    </location>
</feature>
<name>A0A1H1BU78_9BURK</name>
<dbReference type="OrthoDB" id="5459937at2"/>
<dbReference type="GO" id="GO:0016747">
    <property type="term" value="F:acyltransferase activity, transferring groups other than amino-acyl groups"/>
    <property type="evidence" value="ECO:0007669"/>
    <property type="project" value="InterPro"/>
</dbReference>
<protein>
    <submittedName>
        <fullName evidence="4">Phosphinothricin acetyltransferase</fullName>
    </submittedName>
</protein>
<evidence type="ECO:0000313" key="4">
    <source>
        <dbReference type="EMBL" id="SDQ55451.1"/>
    </source>
</evidence>
<evidence type="ECO:0000313" key="5">
    <source>
        <dbReference type="Proteomes" id="UP000183487"/>
    </source>
</evidence>
<dbReference type="AlphaFoldDB" id="A0A1H1BU78"/>
<gene>
    <name evidence="4" type="ORF">SAMN05443245_1816</name>
</gene>
<evidence type="ECO:0000256" key="1">
    <source>
        <dbReference type="ARBA" id="ARBA00022679"/>
    </source>
</evidence>
<reference evidence="5" key="1">
    <citation type="submission" date="2016-10" db="EMBL/GenBank/DDBJ databases">
        <authorList>
            <person name="Varghese N."/>
        </authorList>
    </citation>
    <scope>NUCLEOTIDE SEQUENCE [LARGE SCALE GENOMIC DNA]</scope>
    <source>
        <strain evidence="5">GAS106B</strain>
    </source>
</reference>
<evidence type="ECO:0000256" key="2">
    <source>
        <dbReference type="ARBA" id="ARBA00023315"/>
    </source>
</evidence>
<dbReference type="PANTHER" id="PTHR43072">
    <property type="entry name" value="N-ACETYLTRANSFERASE"/>
    <property type="match status" value="1"/>
</dbReference>
<keyword evidence="5" id="KW-1185">Reference proteome</keyword>
<dbReference type="SUPFAM" id="SSF55729">
    <property type="entry name" value="Acyl-CoA N-acyltransferases (Nat)"/>
    <property type="match status" value="1"/>
</dbReference>
<evidence type="ECO:0000259" key="3">
    <source>
        <dbReference type="PROSITE" id="PS51186"/>
    </source>
</evidence>
<dbReference type="RefSeq" id="WP_074763976.1">
    <property type="nucleotide sequence ID" value="NZ_FNKP01000001.1"/>
</dbReference>
<keyword evidence="2" id="KW-0012">Acyltransferase</keyword>
<keyword evidence="1 4" id="KW-0808">Transferase</keyword>
<dbReference type="InterPro" id="IPR000182">
    <property type="entry name" value="GNAT_dom"/>
</dbReference>
<dbReference type="CDD" id="cd04301">
    <property type="entry name" value="NAT_SF"/>
    <property type="match status" value="1"/>
</dbReference>
<dbReference type="Proteomes" id="UP000183487">
    <property type="component" value="Unassembled WGS sequence"/>
</dbReference>
<dbReference type="EMBL" id="FNKP01000001">
    <property type="protein sequence ID" value="SDQ55451.1"/>
    <property type="molecule type" value="Genomic_DNA"/>
</dbReference>
<dbReference type="Pfam" id="PF00583">
    <property type="entry name" value="Acetyltransf_1"/>
    <property type="match status" value="1"/>
</dbReference>
<organism evidence="4 5">
    <name type="scientific">Paraburkholderia fungorum</name>
    <dbReference type="NCBI Taxonomy" id="134537"/>
    <lineage>
        <taxon>Bacteria</taxon>
        <taxon>Pseudomonadati</taxon>
        <taxon>Pseudomonadota</taxon>
        <taxon>Betaproteobacteria</taxon>
        <taxon>Burkholderiales</taxon>
        <taxon>Burkholderiaceae</taxon>
        <taxon>Paraburkholderia</taxon>
    </lineage>
</organism>
<dbReference type="PANTHER" id="PTHR43072:SF23">
    <property type="entry name" value="UPF0039 PROTEIN C11D3.02C"/>
    <property type="match status" value="1"/>
</dbReference>
<dbReference type="PROSITE" id="PS51186">
    <property type="entry name" value="GNAT"/>
    <property type="match status" value="1"/>
</dbReference>
<accession>A0A1H1BU78</accession>
<proteinExistence type="predicted"/>
<sequence>MSLSYRDATLDDLPTIVAIYNSTVPSRQVTADLEPVSVESRLAWFHAHGPQKRPLWVVEDSEQPGRVIAWLSFSDFYGRPAYLRTAEVSIYLDESARGKGLGKQLLAASLAAAPALGIDTVLGFIFGHNDASLRLFRGFGFDTWGSLPRVAVLDGVERDLVILGKRLDTKHADPAAPVNQATA</sequence>
<dbReference type="Gene3D" id="3.40.630.30">
    <property type="match status" value="1"/>
</dbReference>
<dbReference type="InterPro" id="IPR016181">
    <property type="entry name" value="Acyl_CoA_acyltransferase"/>
</dbReference>